<organism evidence="2 3">
    <name type="scientific">Phenylobacterium glaciei</name>
    <dbReference type="NCBI Taxonomy" id="2803784"/>
    <lineage>
        <taxon>Bacteria</taxon>
        <taxon>Pseudomonadati</taxon>
        <taxon>Pseudomonadota</taxon>
        <taxon>Alphaproteobacteria</taxon>
        <taxon>Caulobacterales</taxon>
        <taxon>Caulobacteraceae</taxon>
        <taxon>Phenylobacterium</taxon>
    </lineage>
</organism>
<dbReference type="PROSITE" id="PS00141">
    <property type="entry name" value="ASP_PROTEASE"/>
    <property type="match status" value="1"/>
</dbReference>
<name>A0A941D396_9CAUL</name>
<dbReference type="Pfam" id="PF13975">
    <property type="entry name" value="gag-asp_proteas"/>
    <property type="match status" value="1"/>
</dbReference>
<sequence length="173" mass="17439">MIKLAAMALIGAVSAVGAAQAVVSLDPTTRSDGLRAAVAHFVPEPQPAPAEGGAASIAKASDGHYWAQGVVNGASVRFLVDTGASAVALTAADAQRLGFDTARLNYGYKVMTANGEARAAAVKLASVSVAGAKLADVDALVLDKGLDASLLGMTYLGRLSSFQATRTSLILQP</sequence>
<keyword evidence="2" id="KW-0378">Hydrolase</keyword>
<dbReference type="InterPro" id="IPR021109">
    <property type="entry name" value="Peptidase_aspartic_dom_sf"/>
</dbReference>
<dbReference type="EC" id="3.4.23.-" evidence="2"/>
<evidence type="ECO:0000313" key="2">
    <source>
        <dbReference type="EMBL" id="MBR7620564.1"/>
    </source>
</evidence>
<keyword evidence="1" id="KW-0732">Signal</keyword>
<proteinExistence type="predicted"/>
<evidence type="ECO:0000313" key="3">
    <source>
        <dbReference type="Proteomes" id="UP000622580"/>
    </source>
</evidence>
<comment type="caution">
    <text evidence="2">The sequence shown here is derived from an EMBL/GenBank/DDBJ whole genome shotgun (WGS) entry which is preliminary data.</text>
</comment>
<feature type="signal peptide" evidence="1">
    <location>
        <begin position="1"/>
        <end position="21"/>
    </location>
</feature>
<gene>
    <name evidence="2" type="ORF">JKL49_14315</name>
</gene>
<dbReference type="GO" id="GO:0004190">
    <property type="term" value="F:aspartic-type endopeptidase activity"/>
    <property type="evidence" value="ECO:0007669"/>
    <property type="project" value="InterPro"/>
</dbReference>
<dbReference type="SUPFAM" id="SSF50630">
    <property type="entry name" value="Acid proteases"/>
    <property type="match status" value="1"/>
</dbReference>
<dbReference type="Gene3D" id="2.40.70.10">
    <property type="entry name" value="Acid Proteases"/>
    <property type="match status" value="1"/>
</dbReference>
<dbReference type="GO" id="GO:0006508">
    <property type="term" value="P:proteolysis"/>
    <property type="evidence" value="ECO:0007669"/>
    <property type="project" value="UniProtKB-KW"/>
</dbReference>
<dbReference type="NCBIfam" id="TIGR02281">
    <property type="entry name" value="clan_AA_DTGA"/>
    <property type="match status" value="1"/>
</dbReference>
<dbReference type="RefSeq" id="WP_215341297.1">
    <property type="nucleotide sequence ID" value="NZ_JAGSGD010000001.1"/>
</dbReference>
<feature type="chain" id="PRO_5037439407" evidence="1">
    <location>
        <begin position="22"/>
        <end position="173"/>
    </location>
</feature>
<reference evidence="2" key="1">
    <citation type="submission" date="2021-04" db="EMBL/GenBank/DDBJ databases">
        <title>Draft genome assembly of strain Phenylobacterium sp. 20VBR1 using MiniION and Illumina platforms.</title>
        <authorList>
            <person name="Thomas F.A."/>
            <person name="Krishnan K.P."/>
            <person name="Sinha R.K."/>
        </authorList>
    </citation>
    <scope>NUCLEOTIDE SEQUENCE</scope>
    <source>
        <strain evidence="2">20VBR1</strain>
    </source>
</reference>
<dbReference type="InterPro" id="IPR001969">
    <property type="entry name" value="Aspartic_peptidase_AS"/>
</dbReference>
<evidence type="ECO:0000256" key="1">
    <source>
        <dbReference type="SAM" id="SignalP"/>
    </source>
</evidence>
<keyword evidence="2" id="KW-0645">Protease</keyword>
<dbReference type="EMBL" id="JAGSGD010000001">
    <property type="protein sequence ID" value="MBR7620564.1"/>
    <property type="molecule type" value="Genomic_DNA"/>
</dbReference>
<accession>A0A941D396</accession>
<keyword evidence="3" id="KW-1185">Reference proteome</keyword>
<dbReference type="InterPro" id="IPR011969">
    <property type="entry name" value="Clan_AA_Asp_peptidase_C"/>
</dbReference>
<dbReference type="AlphaFoldDB" id="A0A941D396"/>
<protein>
    <submittedName>
        <fullName evidence="2">TIGR02281 family clan AA aspartic protease</fullName>
        <ecNumber evidence="2">3.4.23.-</ecNumber>
    </submittedName>
</protein>
<dbReference type="CDD" id="cd05483">
    <property type="entry name" value="retropepsin_like_bacteria"/>
    <property type="match status" value="1"/>
</dbReference>
<dbReference type="Proteomes" id="UP000622580">
    <property type="component" value="Unassembled WGS sequence"/>
</dbReference>
<dbReference type="InterPro" id="IPR034122">
    <property type="entry name" value="Retropepsin-like_bacterial"/>
</dbReference>